<protein>
    <submittedName>
        <fullName evidence="1">11962_t:CDS:1</fullName>
    </submittedName>
</protein>
<dbReference type="EMBL" id="CAJVPT010009404">
    <property type="protein sequence ID" value="CAG8561275.1"/>
    <property type="molecule type" value="Genomic_DNA"/>
</dbReference>
<dbReference type="Proteomes" id="UP000789525">
    <property type="component" value="Unassembled WGS sequence"/>
</dbReference>
<name>A0ACA9M043_9GLOM</name>
<organism evidence="1 2">
    <name type="scientific">Acaulospora colombiana</name>
    <dbReference type="NCBI Taxonomy" id="27376"/>
    <lineage>
        <taxon>Eukaryota</taxon>
        <taxon>Fungi</taxon>
        <taxon>Fungi incertae sedis</taxon>
        <taxon>Mucoromycota</taxon>
        <taxon>Glomeromycotina</taxon>
        <taxon>Glomeromycetes</taxon>
        <taxon>Diversisporales</taxon>
        <taxon>Acaulosporaceae</taxon>
        <taxon>Acaulospora</taxon>
    </lineage>
</organism>
<comment type="caution">
    <text evidence="1">The sequence shown here is derived from an EMBL/GenBank/DDBJ whole genome shotgun (WGS) entry which is preliminary data.</text>
</comment>
<proteinExistence type="predicted"/>
<accession>A0ACA9M043</accession>
<evidence type="ECO:0000313" key="2">
    <source>
        <dbReference type="Proteomes" id="UP000789525"/>
    </source>
</evidence>
<sequence>MWKQVKALVEPLERVMTLGVKGSKANATGGTSIFAKQQVSEIQKQFSNVNIYNNSVKTQEVRLRDFIFENFAIFKSFIPLPEPVPITFSRTPLRICKPQRIGLTSNYAFSQSVGTRNMFCNSGARNFSSAQTAVFNNSFNNGGVVLAKLGFKPFSALATKTGALWTPSPDNLGKNVNPSEFVGLKIDVGRKLFQSKGIFDAVQKQESDEHKHNKPLIVRRTNIKKSSRKNKTVAKTMETTENSSDVQVYMSFILSPPLFWENSISMESSFSSINSFAGVVSHLMRNVSMHQMDRLDPLFIENLQEHAEIQYNHMMEVISILKILQTHGGYEIKVFDCELRVIFPRGMTVVEVEDLLQSSGIDLESPHFELEVFHFGGDITLSPPSDEIDVHQDFQFPDPGDSFLYLRDSHPSISPASPLHIPSTGTMSYISAPPSPCMSIQQSPRHGQEYFSGIEEFLTHVDDFSDKSAAFGARRGSSEISDSDIGEGYFEV</sequence>
<reference evidence="1" key="1">
    <citation type="submission" date="2021-06" db="EMBL/GenBank/DDBJ databases">
        <authorList>
            <person name="Kallberg Y."/>
            <person name="Tangrot J."/>
            <person name="Rosling A."/>
        </authorList>
    </citation>
    <scope>NUCLEOTIDE SEQUENCE</scope>
    <source>
        <strain evidence="1">CL356</strain>
    </source>
</reference>
<keyword evidence="2" id="KW-1185">Reference proteome</keyword>
<evidence type="ECO:0000313" key="1">
    <source>
        <dbReference type="EMBL" id="CAG8561275.1"/>
    </source>
</evidence>
<gene>
    <name evidence="1" type="ORF">ACOLOM_LOCUS5243</name>
</gene>